<dbReference type="Proteomes" id="UP000234335">
    <property type="component" value="Unassembled WGS sequence"/>
</dbReference>
<dbReference type="PANTHER" id="PTHR30535">
    <property type="entry name" value="VITAMIN B12-BINDING PROTEIN"/>
    <property type="match status" value="1"/>
</dbReference>
<keyword evidence="6" id="KW-1185">Reference proteome</keyword>
<reference evidence="5 6" key="1">
    <citation type="submission" date="2017-12" db="EMBL/GenBank/DDBJ databases">
        <title>Phylogenetic diversity of female urinary microbiome.</title>
        <authorList>
            <person name="Thomas-White K."/>
            <person name="Wolfe A.J."/>
        </authorList>
    </citation>
    <scope>NUCLEOTIDE SEQUENCE [LARGE SCALE GENOMIC DNA]</scope>
    <source>
        <strain evidence="5 6">UMB0119</strain>
    </source>
</reference>
<dbReference type="EMBL" id="PKGS01000001">
    <property type="protein sequence ID" value="PKZ17448.1"/>
    <property type="molecule type" value="Genomic_DNA"/>
</dbReference>
<proteinExistence type="inferred from homology"/>
<dbReference type="SUPFAM" id="SSF53807">
    <property type="entry name" value="Helical backbone' metal receptor"/>
    <property type="match status" value="1"/>
</dbReference>
<organism evidence="5 6">
    <name type="scientific">Anaerococcus octavius</name>
    <dbReference type="NCBI Taxonomy" id="54007"/>
    <lineage>
        <taxon>Bacteria</taxon>
        <taxon>Bacillati</taxon>
        <taxon>Bacillota</taxon>
        <taxon>Tissierellia</taxon>
        <taxon>Tissierellales</taxon>
        <taxon>Peptoniphilaceae</taxon>
        <taxon>Anaerococcus</taxon>
    </lineage>
</organism>
<feature type="compositionally biased region" description="Basic and acidic residues" evidence="2">
    <location>
        <begin position="25"/>
        <end position="66"/>
    </location>
</feature>
<dbReference type="InterPro" id="IPR002491">
    <property type="entry name" value="ABC_transptr_periplasmic_BD"/>
</dbReference>
<feature type="domain" description="Fe/B12 periplasmic-binding" evidence="4">
    <location>
        <begin position="98"/>
        <end position="384"/>
    </location>
</feature>
<gene>
    <name evidence="5" type="ORF">CYJ34_01695</name>
</gene>
<dbReference type="Gene3D" id="3.40.50.1980">
    <property type="entry name" value="Nitrogenase molybdenum iron protein domain"/>
    <property type="match status" value="2"/>
</dbReference>
<comment type="caution">
    <text evidence="5">The sequence shown here is derived from an EMBL/GenBank/DDBJ whole genome shotgun (WGS) entry which is preliminary data.</text>
</comment>
<evidence type="ECO:0000256" key="3">
    <source>
        <dbReference type="SAM" id="SignalP"/>
    </source>
</evidence>
<keyword evidence="3" id="KW-0732">Signal</keyword>
<protein>
    <submittedName>
        <fullName evidence="5">Iron ABC transporter substrate-binding protein</fullName>
    </submittedName>
</protein>
<dbReference type="Pfam" id="PF01497">
    <property type="entry name" value="Peripla_BP_2"/>
    <property type="match status" value="1"/>
</dbReference>
<evidence type="ECO:0000256" key="2">
    <source>
        <dbReference type="SAM" id="MobiDB-lite"/>
    </source>
</evidence>
<dbReference type="AlphaFoldDB" id="A0A2I1MBE8"/>
<evidence type="ECO:0000259" key="4">
    <source>
        <dbReference type="PROSITE" id="PS50983"/>
    </source>
</evidence>
<accession>A0A2I1MBE8</accession>
<feature type="signal peptide" evidence="3">
    <location>
        <begin position="1"/>
        <end position="24"/>
    </location>
</feature>
<feature type="region of interest" description="Disordered" evidence="2">
    <location>
        <begin position="22"/>
        <end position="68"/>
    </location>
</feature>
<sequence>MKYFKTLLLSLVLILSGCTNNQQAKPEDKAATESNKEVQTTKENTDNKDTKESANSENDNFDKEGYPKVVTDLDGNEVTLDKPLDKVIIQGSGSGGPFNIMMYLDKDNFLSKIAAMDDGVKINRNDFYKRLEEVMPEIEDVPRISDFMDNDFSYEAILNSDADGIIAPISYKTQIDSIKDKIDIPVFYIDYHSQDLDKHLQSTKLIADVTGLDKNLDELTDFYESRVRPIVEKEYAEEERPVVYLEHGYDGEEQYGNTYGSNIMWGKIIGDCGGHNIGTDILKSDEAAPISSEYLLSRDPEKILIAGSIWKEKPHCMKMGYNVKPEEVKEKLDKYNTRAGWSDLSAVKDHELYVISHQLVRDMSDFYAYEFLAKTLHPDDYKDLDPDEDLKEFYDKFMPIDLEGTWSYKYE</sequence>
<dbReference type="PANTHER" id="PTHR30535:SF34">
    <property type="entry name" value="MOLYBDATE-BINDING PROTEIN MOLA"/>
    <property type="match status" value="1"/>
</dbReference>
<comment type="similarity">
    <text evidence="1">Belongs to the bacterial solute-binding protein 8 family.</text>
</comment>
<evidence type="ECO:0000256" key="1">
    <source>
        <dbReference type="ARBA" id="ARBA00008814"/>
    </source>
</evidence>
<evidence type="ECO:0000313" key="6">
    <source>
        <dbReference type="Proteomes" id="UP000234335"/>
    </source>
</evidence>
<feature type="chain" id="PRO_5014168305" evidence="3">
    <location>
        <begin position="25"/>
        <end position="411"/>
    </location>
</feature>
<name>A0A2I1MBE8_9FIRM</name>
<dbReference type="PROSITE" id="PS51257">
    <property type="entry name" value="PROKAR_LIPOPROTEIN"/>
    <property type="match status" value="1"/>
</dbReference>
<dbReference type="PROSITE" id="PS50983">
    <property type="entry name" value="FE_B12_PBP"/>
    <property type="match status" value="1"/>
</dbReference>
<dbReference type="InterPro" id="IPR050902">
    <property type="entry name" value="ABC_Transporter_SBP"/>
</dbReference>
<dbReference type="RefSeq" id="WP_101539608.1">
    <property type="nucleotide sequence ID" value="NZ_PKGS01000001.1"/>
</dbReference>
<evidence type="ECO:0000313" key="5">
    <source>
        <dbReference type="EMBL" id="PKZ17448.1"/>
    </source>
</evidence>